<evidence type="ECO:0000256" key="1">
    <source>
        <dbReference type="SAM" id="Phobius"/>
    </source>
</evidence>
<keyword evidence="1" id="KW-1133">Transmembrane helix</keyword>
<keyword evidence="1" id="KW-0472">Membrane</keyword>
<accession>A0ABV9E5C8</accession>
<organism evidence="2 3">
    <name type="scientific">Nocardiopsis mangrovi</name>
    <dbReference type="NCBI Taxonomy" id="1179818"/>
    <lineage>
        <taxon>Bacteria</taxon>
        <taxon>Bacillati</taxon>
        <taxon>Actinomycetota</taxon>
        <taxon>Actinomycetes</taxon>
        <taxon>Streptosporangiales</taxon>
        <taxon>Nocardiopsidaceae</taxon>
        <taxon>Nocardiopsis</taxon>
    </lineage>
</organism>
<evidence type="ECO:0000313" key="2">
    <source>
        <dbReference type="EMBL" id="MFC4565455.1"/>
    </source>
</evidence>
<evidence type="ECO:0008006" key="4">
    <source>
        <dbReference type="Google" id="ProtNLM"/>
    </source>
</evidence>
<comment type="caution">
    <text evidence="2">The sequence shown here is derived from an EMBL/GenBank/DDBJ whole genome shotgun (WGS) entry which is preliminary data.</text>
</comment>
<feature type="transmembrane region" description="Helical" evidence="1">
    <location>
        <begin position="444"/>
        <end position="462"/>
    </location>
</feature>
<keyword evidence="1" id="KW-0812">Transmembrane</keyword>
<keyword evidence="3" id="KW-1185">Reference proteome</keyword>
<name>A0ABV9E5C8_9ACTN</name>
<reference evidence="3" key="1">
    <citation type="journal article" date="2019" name="Int. J. Syst. Evol. Microbiol.">
        <title>The Global Catalogue of Microorganisms (GCM) 10K type strain sequencing project: providing services to taxonomists for standard genome sequencing and annotation.</title>
        <authorList>
            <consortium name="The Broad Institute Genomics Platform"/>
            <consortium name="The Broad Institute Genome Sequencing Center for Infectious Disease"/>
            <person name="Wu L."/>
            <person name="Ma J."/>
        </authorList>
    </citation>
    <scope>NUCLEOTIDE SEQUENCE [LARGE SCALE GENOMIC DNA]</scope>
    <source>
        <strain evidence="3">XZYJ18</strain>
    </source>
</reference>
<sequence length="501" mass="54053">MLTYDDLSPAERELWDAFPEGRWVDRRSGTPEHDDPAGGAQWDAERTVRAAVVSALLLGANETRSAGVPALRLAGARITGSLDMSGAEIDHLLWLKDCHVDEAALFREASTRTIRMTGSRVPGVDAGLARIEGHLDVSGTTMDGDRLSLVNASVTGELLLNGARISAPDEWAVFAGGLVMGGGVFCRDGFRARGGVRLMGAQLPGGLFMHGARLENPDGAAFAADNVTATVLDLSEATAIGTVRLRGARVSDSLTFTGATLKGPGDGGGPAVVCRLMQAVDFDFTVATPPSGSVDLRGAQVSFLHDGDRSWPEVVELDGFAYDSIRPAEAEGAVGRQETVSRRLDWIRRSPGYSPQPYEQLATWYRNIGHDDDARRVLLAKQRHRRRTLHPTGRIWGYLLDVTVGYGYRPWLAGLWLAALTLLGVLVFSTHAPIPAKPGEGSPFNAFIYTVDLLFPIGNFGQRSAWHWAGWAQWLSYLLMAAGWLLTTAVVAGVTRTLNRN</sequence>
<dbReference type="RefSeq" id="WP_378579427.1">
    <property type="nucleotide sequence ID" value="NZ_JBHSFQ010000038.1"/>
</dbReference>
<gene>
    <name evidence="2" type="ORF">ACFO4E_26660</name>
</gene>
<protein>
    <recommendedName>
        <fullName evidence="4">Oxidoreductase</fullName>
    </recommendedName>
</protein>
<feature type="transmembrane region" description="Helical" evidence="1">
    <location>
        <begin position="411"/>
        <end position="432"/>
    </location>
</feature>
<feature type="transmembrane region" description="Helical" evidence="1">
    <location>
        <begin position="474"/>
        <end position="495"/>
    </location>
</feature>
<dbReference type="Proteomes" id="UP001595923">
    <property type="component" value="Unassembled WGS sequence"/>
</dbReference>
<evidence type="ECO:0000313" key="3">
    <source>
        <dbReference type="Proteomes" id="UP001595923"/>
    </source>
</evidence>
<proteinExistence type="predicted"/>
<dbReference type="EMBL" id="JBHSFQ010000038">
    <property type="protein sequence ID" value="MFC4565455.1"/>
    <property type="molecule type" value="Genomic_DNA"/>
</dbReference>